<feature type="chain" id="PRO_5041954279" description="Calcineurin-like phosphoesterase domain-containing protein" evidence="2">
    <location>
        <begin position="22"/>
        <end position="622"/>
    </location>
</feature>
<dbReference type="PANTHER" id="PTHR11575:SF22">
    <property type="entry name" value="ADL392WP"/>
    <property type="match status" value="1"/>
</dbReference>
<feature type="signal peptide" evidence="2">
    <location>
        <begin position="1"/>
        <end position="21"/>
    </location>
</feature>
<reference evidence="4" key="1">
    <citation type="submission" date="2023-08" db="EMBL/GenBank/DDBJ databases">
        <authorList>
            <person name="Audoor S."/>
            <person name="Bilcke G."/>
        </authorList>
    </citation>
    <scope>NUCLEOTIDE SEQUENCE</scope>
</reference>
<evidence type="ECO:0000256" key="1">
    <source>
        <dbReference type="SAM" id="Phobius"/>
    </source>
</evidence>
<protein>
    <recommendedName>
        <fullName evidence="3">Calcineurin-like phosphoesterase domain-containing protein</fullName>
    </recommendedName>
</protein>
<dbReference type="Gene3D" id="3.60.21.10">
    <property type="match status" value="1"/>
</dbReference>
<evidence type="ECO:0000313" key="4">
    <source>
        <dbReference type="EMBL" id="CAJ1946702.1"/>
    </source>
</evidence>
<gene>
    <name evidence="4" type="ORF">CYCCA115_LOCUS10795</name>
</gene>
<dbReference type="GO" id="GO:0009166">
    <property type="term" value="P:nucleotide catabolic process"/>
    <property type="evidence" value="ECO:0007669"/>
    <property type="project" value="InterPro"/>
</dbReference>
<dbReference type="Gene3D" id="3.90.780.10">
    <property type="entry name" value="5'-Nucleotidase, C-terminal domain"/>
    <property type="match status" value="1"/>
</dbReference>
<dbReference type="SUPFAM" id="SSF55816">
    <property type="entry name" value="5'-nucleotidase (syn. UDP-sugar hydrolase), C-terminal domain"/>
    <property type="match status" value="1"/>
</dbReference>
<keyword evidence="2" id="KW-0732">Signal</keyword>
<dbReference type="EMBL" id="CAKOGP040001714">
    <property type="protein sequence ID" value="CAJ1946702.1"/>
    <property type="molecule type" value="Genomic_DNA"/>
</dbReference>
<dbReference type="GO" id="GO:0005829">
    <property type="term" value="C:cytosol"/>
    <property type="evidence" value="ECO:0007669"/>
    <property type="project" value="TreeGrafter"/>
</dbReference>
<sequence length="622" mass="69986">MIQLYRIIAVTLLLLLTLVGAALNESSSASAALEGLPWGTVNLLVLTDVHSWIAGHERHESNMNVDYGDVLSFVQRLHKFVDSQQEQDMDLYLVMNGDFMDGTGLSTRPPRYLTPLLKQMPFDVINLGNHELYDNATIDFILDEFIPDWNGHYLTSNTLYEPTRQTLGSQYCILRGRASTTLTFGFLFNFQGHSKNTIVENVQDVVRQSWFQHVLVNEEYDTILVMAHMHVTDPLVQIILDAIREHTNCSVAFVTGHTHLRRYEVLDENSVSFEAGRFLDTIGFMSWNPADAAIDSPLSPEEKFPHLFIDTSRDILTEILHATDNSTNNLPTMEGIRLTDKIHTTQGDMGLLKTVGCSPHVYELATPINEKLSLWGLYIHQIIPERLLQTPGKVYVEGTGSLRYDLMNGKILIDDVISVCPFNQTILEVAVDVPATKLLEALGIEVPPHSHGALKPNSILPEGKQLPTWAIATTLNTGILDLDQHYRVLTPLYYADYLKGRIANVTGTPAIDSITVKKADNPKLNESTTDLWKDYIEANWKCKKSESILEIIDPPPPPPIESDEPPPEERPLVVAFFICFIVLGLSAYKKRRMQYFSYQSIPDAKATEALFRKTSQTSAMYQ</sequence>
<evidence type="ECO:0000256" key="2">
    <source>
        <dbReference type="SAM" id="SignalP"/>
    </source>
</evidence>
<dbReference type="AlphaFoldDB" id="A0AAD2FMY3"/>
<feature type="transmembrane region" description="Helical" evidence="1">
    <location>
        <begin position="571"/>
        <end position="588"/>
    </location>
</feature>
<dbReference type="Proteomes" id="UP001295423">
    <property type="component" value="Unassembled WGS sequence"/>
</dbReference>
<name>A0AAD2FMY3_9STRA</name>
<dbReference type="InterPro" id="IPR036907">
    <property type="entry name" value="5'-Nucleotdase_C_sf"/>
</dbReference>
<comment type="caution">
    <text evidence="4">The sequence shown here is derived from an EMBL/GenBank/DDBJ whole genome shotgun (WGS) entry which is preliminary data.</text>
</comment>
<dbReference type="Pfam" id="PF00149">
    <property type="entry name" value="Metallophos"/>
    <property type="match status" value="1"/>
</dbReference>
<keyword evidence="1" id="KW-0812">Transmembrane</keyword>
<dbReference type="InterPro" id="IPR004843">
    <property type="entry name" value="Calcineurin-like_PHP"/>
</dbReference>
<keyword evidence="5" id="KW-1185">Reference proteome</keyword>
<dbReference type="PANTHER" id="PTHR11575">
    <property type="entry name" value="5'-NUCLEOTIDASE-RELATED"/>
    <property type="match status" value="1"/>
</dbReference>
<accession>A0AAD2FMY3</accession>
<proteinExistence type="predicted"/>
<organism evidence="4 5">
    <name type="scientific">Cylindrotheca closterium</name>
    <dbReference type="NCBI Taxonomy" id="2856"/>
    <lineage>
        <taxon>Eukaryota</taxon>
        <taxon>Sar</taxon>
        <taxon>Stramenopiles</taxon>
        <taxon>Ochrophyta</taxon>
        <taxon>Bacillariophyta</taxon>
        <taxon>Bacillariophyceae</taxon>
        <taxon>Bacillariophycidae</taxon>
        <taxon>Bacillariales</taxon>
        <taxon>Bacillariaceae</taxon>
        <taxon>Cylindrotheca</taxon>
    </lineage>
</organism>
<evidence type="ECO:0000259" key="3">
    <source>
        <dbReference type="Pfam" id="PF00149"/>
    </source>
</evidence>
<dbReference type="GO" id="GO:0016787">
    <property type="term" value="F:hydrolase activity"/>
    <property type="evidence" value="ECO:0007669"/>
    <property type="project" value="InterPro"/>
</dbReference>
<evidence type="ECO:0000313" key="5">
    <source>
        <dbReference type="Proteomes" id="UP001295423"/>
    </source>
</evidence>
<dbReference type="SUPFAM" id="SSF56300">
    <property type="entry name" value="Metallo-dependent phosphatases"/>
    <property type="match status" value="1"/>
</dbReference>
<dbReference type="InterPro" id="IPR006179">
    <property type="entry name" value="5_nucleotidase/apyrase"/>
</dbReference>
<dbReference type="InterPro" id="IPR029052">
    <property type="entry name" value="Metallo-depent_PP-like"/>
</dbReference>
<feature type="domain" description="Calcineurin-like phosphoesterase" evidence="3">
    <location>
        <begin position="43"/>
        <end position="259"/>
    </location>
</feature>
<keyword evidence="1" id="KW-0472">Membrane</keyword>
<keyword evidence="1" id="KW-1133">Transmembrane helix</keyword>